<keyword evidence="1" id="KW-0812">Transmembrane</keyword>
<keyword evidence="4" id="KW-1185">Reference proteome</keyword>
<feature type="domain" description="GerMN" evidence="2">
    <location>
        <begin position="208"/>
        <end position="279"/>
    </location>
</feature>
<dbReference type="InterPro" id="IPR019606">
    <property type="entry name" value="GerMN"/>
</dbReference>
<accession>A0ABT7UHL7</accession>
<proteinExistence type="predicted"/>
<gene>
    <name evidence="3" type="ORF">QUV98_04840</name>
</gene>
<name>A0ABT7UHL7_9FIRM</name>
<evidence type="ECO:0000259" key="2">
    <source>
        <dbReference type="Pfam" id="PF10646"/>
    </source>
</evidence>
<dbReference type="EMBL" id="JAUDCK010000012">
    <property type="protein sequence ID" value="MDM8195641.1"/>
    <property type="molecule type" value="Genomic_DNA"/>
</dbReference>
<evidence type="ECO:0000313" key="3">
    <source>
        <dbReference type="EMBL" id="MDM8195641.1"/>
    </source>
</evidence>
<dbReference type="RefSeq" id="WP_289527522.1">
    <property type="nucleotide sequence ID" value="NZ_JAUDCK010000012.1"/>
</dbReference>
<keyword evidence="1" id="KW-0472">Membrane</keyword>
<keyword evidence="1" id="KW-1133">Transmembrane helix</keyword>
<dbReference type="Proteomes" id="UP001529275">
    <property type="component" value="Unassembled WGS sequence"/>
</dbReference>
<sequence>MKKKIIIVSVSIICLAIGSFIYLQMDDSKQVSETYLQTLIYQDANHDLVPVSLNVHNQMELETDIRNKIDLMQSSQLQAYGLYPVIDSQLEVQSVELQDHMLTVSFNDCLYSNQDALNIIEALTYVLTDYDDVNQLKIQIDGKDVTYLPNSTVPLNHLTHDLGLNNFEEASTFLHQSVPVMVYQEKTIADYLYYVPTTLRISESDSLEEQVQTILNHINSKIHLLNASLDNQVLTLELDSNLLLDNERIDKTLEELIILSLTSLDNVKDVDILINGESVRNQETSQIHYNYIKI</sequence>
<reference evidence="3 4" key="2">
    <citation type="submission" date="2023-06" db="EMBL/GenBank/DDBJ databases">
        <authorList>
            <person name="Zeman M."/>
            <person name="Kubasova T."/>
            <person name="Jahodarova E."/>
            <person name="Nykrynova M."/>
            <person name="Rychlik I."/>
        </authorList>
    </citation>
    <scope>NUCLEOTIDE SEQUENCE [LARGE SCALE GENOMIC DNA]</scope>
    <source>
        <strain evidence="3 4">ET341</strain>
    </source>
</reference>
<organism evidence="3 4">
    <name type="scientific">Massilimicrobiota timonensis</name>
    <dbReference type="NCBI Taxonomy" id="1776392"/>
    <lineage>
        <taxon>Bacteria</taxon>
        <taxon>Bacillati</taxon>
        <taxon>Bacillota</taxon>
        <taxon>Erysipelotrichia</taxon>
        <taxon>Erysipelotrichales</taxon>
        <taxon>Erysipelotrichaceae</taxon>
        <taxon>Massilimicrobiota</taxon>
    </lineage>
</organism>
<dbReference type="Pfam" id="PF10646">
    <property type="entry name" value="Germane"/>
    <property type="match status" value="2"/>
</dbReference>
<feature type="transmembrane region" description="Helical" evidence="1">
    <location>
        <begin position="5"/>
        <end position="23"/>
    </location>
</feature>
<comment type="caution">
    <text evidence="3">The sequence shown here is derived from an EMBL/GenBank/DDBJ whole genome shotgun (WGS) entry which is preliminary data.</text>
</comment>
<evidence type="ECO:0000313" key="4">
    <source>
        <dbReference type="Proteomes" id="UP001529275"/>
    </source>
</evidence>
<feature type="domain" description="GerMN" evidence="2">
    <location>
        <begin position="49"/>
        <end position="145"/>
    </location>
</feature>
<protein>
    <submittedName>
        <fullName evidence="3">GerMN domain-containing protein</fullName>
    </submittedName>
</protein>
<reference evidence="4" key="1">
    <citation type="submission" date="2023-06" db="EMBL/GenBank/DDBJ databases">
        <title>Identification and characterization of horizontal gene transfer across gut microbiota members of farm animals based on homology search.</title>
        <authorList>
            <person name="Zeman M."/>
            <person name="Kubasova T."/>
            <person name="Jahodarova E."/>
            <person name="Nykrynova M."/>
            <person name="Rychlik I."/>
        </authorList>
    </citation>
    <scope>NUCLEOTIDE SEQUENCE [LARGE SCALE GENOMIC DNA]</scope>
    <source>
        <strain evidence="4">ET341</strain>
    </source>
</reference>
<evidence type="ECO:0000256" key="1">
    <source>
        <dbReference type="SAM" id="Phobius"/>
    </source>
</evidence>